<accession>A0A317VNM3</accession>
<gene>
    <name evidence="1" type="ORF">BO83DRAFT_250244</name>
</gene>
<name>A0A317VNM3_ASPEC</name>
<evidence type="ECO:0000313" key="1">
    <source>
        <dbReference type="EMBL" id="PWY75926.1"/>
    </source>
</evidence>
<reference evidence="1" key="1">
    <citation type="submission" date="2016-12" db="EMBL/GenBank/DDBJ databases">
        <title>The genomes of Aspergillus section Nigri reveals drivers in fungal speciation.</title>
        <authorList>
            <consortium name="DOE Joint Genome Institute"/>
            <person name="Vesth T.C."/>
            <person name="Nybo J."/>
            <person name="Theobald S."/>
            <person name="Brandl J."/>
            <person name="Frisvad J.C."/>
            <person name="Nielsen K.F."/>
            <person name="Lyhne E.K."/>
            <person name="Kogle M.E."/>
            <person name="Kuo A."/>
            <person name="Riley R."/>
            <person name="Clum A."/>
            <person name="Nolan M."/>
            <person name="Lipzen A."/>
            <person name="Salamov A."/>
            <person name="Henrissat B."/>
            <person name="Wiebenga A."/>
            <person name="De vries R.P."/>
            <person name="Grigoriev I.V."/>
            <person name="Mortensen U.H."/>
            <person name="Andersen M.R."/>
            <person name="Baker S.E."/>
        </authorList>
    </citation>
    <scope>NUCLEOTIDE SEQUENCE</scope>
    <source>
        <strain evidence="1">CBS 122712</strain>
    </source>
</reference>
<organism evidence="1 2">
    <name type="scientific">Aspergillus eucalypticola (strain CBS 122712 / IBT 29274)</name>
    <dbReference type="NCBI Taxonomy" id="1448314"/>
    <lineage>
        <taxon>Eukaryota</taxon>
        <taxon>Fungi</taxon>
        <taxon>Dikarya</taxon>
        <taxon>Ascomycota</taxon>
        <taxon>Pezizomycotina</taxon>
        <taxon>Eurotiomycetes</taxon>
        <taxon>Eurotiomycetidae</taxon>
        <taxon>Eurotiales</taxon>
        <taxon>Aspergillaceae</taxon>
        <taxon>Aspergillus</taxon>
        <taxon>Aspergillus subgen. Circumdati</taxon>
    </lineage>
</organism>
<dbReference type="RefSeq" id="XP_025389456.1">
    <property type="nucleotide sequence ID" value="XM_025527034.1"/>
</dbReference>
<dbReference type="EMBL" id="MSFU01000009">
    <property type="protein sequence ID" value="PWY75926.1"/>
    <property type="molecule type" value="Genomic_DNA"/>
</dbReference>
<dbReference type="AlphaFoldDB" id="A0A317VNM3"/>
<comment type="caution">
    <text evidence="1">The sequence shown here is derived from an EMBL/GenBank/DDBJ whole genome shotgun (WGS) entry which is preliminary data.</text>
</comment>
<sequence length="110" mass="11762">MKNAAVAIGFPVGVIPALQTRDPSQNWGSMVGLAALIDQQHIYVCITFIASFANPPSPSPTSLVSLRCLTDHHSRWVTVPPLTLSYDPPNPYTALEMSYGHGGDANGVDE</sequence>
<protein>
    <submittedName>
        <fullName evidence="1">Uncharacterized protein</fullName>
    </submittedName>
</protein>
<dbReference type="VEuPathDB" id="FungiDB:BO83DRAFT_250244"/>
<dbReference type="Proteomes" id="UP000246171">
    <property type="component" value="Unassembled WGS sequence"/>
</dbReference>
<evidence type="ECO:0000313" key="2">
    <source>
        <dbReference type="Proteomes" id="UP000246171"/>
    </source>
</evidence>
<proteinExistence type="predicted"/>
<dbReference type="GeneID" id="37048996"/>
<keyword evidence="2" id="KW-1185">Reference proteome</keyword>